<accession>A0A3A3EK81</accession>
<dbReference type="EMBL" id="QYSE01000001">
    <property type="protein sequence ID" value="RJF36539.1"/>
    <property type="molecule type" value="Genomic_DNA"/>
</dbReference>
<feature type="chain" id="PRO_5017311568" description="DUF2057 domain-containing protein" evidence="1">
    <location>
        <begin position="19"/>
        <end position="120"/>
    </location>
</feature>
<dbReference type="RefSeq" id="WP_119851623.1">
    <property type="nucleotide sequence ID" value="NZ_QYSE01000001.1"/>
</dbReference>
<keyword evidence="1" id="KW-0732">Signal</keyword>
<evidence type="ECO:0008006" key="4">
    <source>
        <dbReference type="Google" id="ProtNLM"/>
    </source>
</evidence>
<feature type="signal peptide" evidence="1">
    <location>
        <begin position="1"/>
        <end position="18"/>
    </location>
</feature>
<dbReference type="Proteomes" id="UP000265938">
    <property type="component" value="Unassembled WGS sequence"/>
</dbReference>
<protein>
    <recommendedName>
        <fullName evidence="4">DUF2057 domain-containing protein</fullName>
    </recommendedName>
</protein>
<reference evidence="2 3" key="1">
    <citation type="submission" date="2018-09" db="EMBL/GenBank/DDBJ databases">
        <title>Identification of marine bacteria producing industrial enzymes.</title>
        <authorList>
            <person name="Cheng T.H."/>
            <person name="Saidin J."/>
            <person name="Muhd D.D."/>
            <person name="Isa M.N.M."/>
            <person name="Bakar M.F.A."/>
            <person name="Ismail N."/>
        </authorList>
    </citation>
    <scope>NUCLEOTIDE SEQUENCE [LARGE SCALE GENOMIC DNA]</scope>
    <source>
        <strain evidence="2 3">MNAD 1.6</strain>
    </source>
</reference>
<dbReference type="AlphaFoldDB" id="A0A3A3EK81"/>
<comment type="caution">
    <text evidence="2">The sequence shown here is derived from an EMBL/GenBank/DDBJ whole genome shotgun (WGS) entry which is preliminary data.</text>
</comment>
<evidence type="ECO:0000256" key="1">
    <source>
        <dbReference type="SAM" id="SignalP"/>
    </source>
</evidence>
<name>A0A3A3EK81_9GAMM</name>
<proteinExistence type="predicted"/>
<gene>
    <name evidence="2" type="ORF">D4741_00210</name>
</gene>
<organism evidence="2 3">
    <name type="scientific">Pseudoalteromonas gelatinilytica</name>
    <dbReference type="NCBI Taxonomy" id="1703256"/>
    <lineage>
        <taxon>Bacteria</taxon>
        <taxon>Pseudomonadati</taxon>
        <taxon>Pseudomonadota</taxon>
        <taxon>Gammaproteobacteria</taxon>
        <taxon>Alteromonadales</taxon>
        <taxon>Pseudoalteromonadaceae</taxon>
        <taxon>Pseudoalteromonas</taxon>
    </lineage>
</organism>
<sequence length="120" mass="13326">MKKLGMVLLSLAAFGVSAAESLQLDLNLYLNNQLVKTHVVKTEEDKTETVTADDILKFDVTPTLNEQTVTLTSALYKFENGSYNKFQEPKLMVNLNEPATIEVGTEGVEVYRIEITASKI</sequence>
<evidence type="ECO:0000313" key="3">
    <source>
        <dbReference type="Proteomes" id="UP000265938"/>
    </source>
</evidence>
<evidence type="ECO:0000313" key="2">
    <source>
        <dbReference type="EMBL" id="RJF36539.1"/>
    </source>
</evidence>